<dbReference type="InterPro" id="IPR033480">
    <property type="entry name" value="sCache_2"/>
</dbReference>
<reference evidence="12 13" key="1">
    <citation type="submission" date="2022-06" db="EMBL/GenBank/DDBJ databases">
        <title>Isolation of gut microbiota from human fecal samples.</title>
        <authorList>
            <person name="Pamer E.G."/>
            <person name="Barat B."/>
            <person name="Waligurski E."/>
            <person name="Medina S."/>
            <person name="Paddock L."/>
            <person name="Mostad J."/>
        </authorList>
    </citation>
    <scope>NUCLEOTIDE SEQUENCE [LARGE SCALE GENOMIC DNA]</scope>
    <source>
        <strain evidence="12 13">DFI.7.95</strain>
    </source>
</reference>
<dbReference type="PROSITE" id="PS50111">
    <property type="entry name" value="CHEMOTAXIS_TRANSDUC_2"/>
    <property type="match status" value="1"/>
</dbReference>
<evidence type="ECO:0000256" key="1">
    <source>
        <dbReference type="ARBA" id="ARBA00004651"/>
    </source>
</evidence>
<dbReference type="InterPro" id="IPR004089">
    <property type="entry name" value="MCPsignal_dom"/>
</dbReference>
<evidence type="ECO:0000256" key="4">
    <source>
        <dbReference type="ARBA" id="ARBA00022989"/>
    </source>
</evidence>
<organism evidence="12 13">
    <name type="scientific">Tissierella carlieri</name>
    <dbReference type="NCBI Taxonomy" id="689904"/>
    <lineage>
        <taxon>Bacteria</taxon>
        <taxon>Bacillati</taxon>
        <taxon>Bacillota</taxon>
        <taxon>Tissierellia</taxon>
        <taxon>Tissierellales</taxon>
        <taxon>Tissierellaceae</taxon>
        <taxon>Tissierella</taxon>
    </lineage>
</organism>
<keyword evidence="13" id="KW-1185">Reference proteome</keyword>
<evidence type="ECO:0000256" key="8">
    <source>
        <dbReference type="PROSITE-ProRule" id="PRU00284"/>
    </source>
</evidence>
<dbReference type="Gene3D" id="3.30.450.20">
    <property type="entry name" value="PAS domain"/>
    <property type="match status" value="1"/>
</dbReference>
<comment type="similarity">
    <text evidence="7">Belongs to the methyl-accepting chemotaxis (MCP) protein family.</text>
</comment>
<evidence type="ECO:0000259" key="10">
    <source>
        <dbReference type="PROSITE" id="PS50111"/>
    </source>
</evidence>
<comment type="caution">
    <text evidence="12">The sequence shown here is derived from an EMBL/GenBank/DDBJ whole genome shotgun (WGS) entry which is preliminary data.</text>
</comment>
<keyword evidence="2" id="KW-1003">Cell membrane</keyword>
<dbReference type="Gene3D" id="1.10.287.950">
    <property type="entry name" value="Methyl-accepting chemotaxis protein"/>
    <property type="match status" value="1"/>
</dbReference>
<dbReference type="PANTHER" id="PTHR32089:SF112">
    <property type="entry name" value="LYSOZYME-LIKE PROTEIN-RELATED"/>
    <property type="match status" value="1"/>
</dbReference>
<dbReference type="PROSITE" id="PS50885">
    <property type="entry name" value="HAMP"/>
    <property type="match status" value="1"/>
</dbReference>
<keyword evidence="4 9" id="KW-1133">Transmembrane helix</keyword>
<feature type="domain" description="Methyl-accepting transducer" evidence="10">
    <location>
        <begin position="298"/>
        <end position="555"/>
    </location>
</feature>
<sequence length="584" mass="64043">MLKKRNSIKGKILTMSILVLIVSNIAIGLLGYTISKRQLNEKGEIILENAVEAAIQMIDLAQQGVEKGLYTLPQAQEMIKENLLGKMTAEGTRPIDSPLDLGENGYFVVYSQEGDEIAHPSLEGKNVWDVKDKSKDEVLLAQDSIAKAKSGGGFTYYDWFLPHSENIGRKIVYNKLDPNWGWVVTAGSYEMDFNKGALNVLKYTSIGVVIFLVLVTVIMYSFSHKMGKALETVTIRAENIASLDVSENISEALINRNDEIGMLANSFQRIIDNLRGFVKQISDTSEHLAISSKELTISSEQSAVSANEVAKAIEDIAQGATHQAMDTENGAKHINDLGELVENNEEFLRELNISTGEIDKLKDEGFEILRELIKNTESNNRATMNIQDVIYSTNESAEKIEKASNMIRSIAEQTNLLALNAAIEAARAGEAGRGFAVVAEEIRKLAEESNGFTEDITAIVNDLSSKTQEAVATMDEVAKIAELQSESVEETNNKFIGIANAIEKSNDVISFINKSGKEIMDKKDIIVEIIQTLSAISEENAAGTEEASASVEEQTATMTQIANASQILGELAFSMQESLSKFKY</sequence>
<dbReference type="PANTHER" id="PTHR32089">
    <property type="entry name" value="METHYL-ACCEPTING CHEMOTAXIS PROTEIN MCPB"/>
    <property type="match status" value="1"/>
</dbReference>
<keyword evidence="3 9" id="KW-0812">Transmembrane</keyword>
<protein>
    <submittedName>
        <fullName evidence="12">Methyl-accepting chemotaxis protein</fullName>
    </submittedName>
</protein>
<dbReference type="Pfam" id="PF00015">
    <property type="entry name" value="MCPsignal"/>
    <property type="match status" value="1"/>
</dbReference>
<feature type="domain" description="HAMP" evidence="11">
    <location>
        <begin position="224"/>
        <end position="279"/>
    </location>
</feature>
<gene>
    <name evidence="12" type="ORF">NE686_08240</name>
</gene>
<name>A0ABT1S9B1_9FIRM</name>
<evidence type="ECO:0000256" key="7">
    <source>
        <dbReference type="ARBA" id="ARBA00029447"/>
    </source>
</evidence>
<dbReference type="RefSeq" id="WP_256311122.1">
    <property type="nucleotide sequence ID" value="NZ_JANGAC010000005.1"/>
</dbReference>
<evidence type="ECO:0000259" key="11">
    <source>
        <dbReference type="PROSITE" id="PS50885"/>
    </source>
</evidence>
<dbReference type="SMART" id="SM01049">
    <property type="entry name" value="Cache_2"/>
    <property type="match status" value="1"/>
</dbReference>
<dbReference type="InterPro" id="IPR003660">
    <property type="entry name" value="HAMP_dom"/>
</dbReference>
<evidence type="ECO:0000256" key="9">
    <source>
        <dbReference type="SAM" id="Phobius"/>
    </source>
</evidence>
<proteinExistence type="inferred from homology"/>
<comment type="subcellular location">
    <subcellularLocation>
        <location evidence="1">Cell membrane</location>
        <topology evidence="1">Multi-pass membrane protein</topology>
    </subcellularLocation>
</comment>
<dbReference type="Gene3D" id="6.10.340.10">
    <property type="match status" value="1"/>
</dbReference>
<feature type="transmembrane region" description="Helical" evidence="9">
    <location>
        <begin position="200"/>
        <end position="222"/>
    </location>
</feature>
<evidence type="ECO:0000313" key="13">
    <source>
        <dbReference type="Proteomes" id="UP001524478"/>
    </source>
</evidence>
<dbReference type="SUPFAM" id="SSF58104">
    <property type="entry name" value="Methyl-accepting chemotaxis protein (MCP) signaling domain"/>
    <property type="match status" value="1"/>
</dbReference>
<dbReference type="SMART" id="SM00304">
    <property type="entry name" value="HAMP"/>
    <property type="match status" value="1"/>
</dbReference>
<dbReference type="EMBL" id="JANGAC010000005">
    <property type="protein sequence ID" value="MCQ4923068.1"/>
    <property type="molecule type" value="Genomic_DNA"/>
</dbReference>
<evidence type="ECO:0000256" key="5">
    <source>
        <dbReference type="ARBA" id="ARBA00023136"/>
    </source>
</evidence>
<dbReference type="SMART" id="SM00283">
    <property type="entry name" value="MA"/>
    <property type="match status" value="1"/>
</dbReference>
<evidence type="ECO:0000256" key="2">
    <source>
        <dbReference type="ARBA" id="ARBA00022475"/>
    </source>
</evidence>
<evidence type="ECO:0000256" key="6">
    <source>
        <dbReference type="ARBA" id="ARBA00023224"/>
    </source>
</evidence>
<evidence type="ECO:0000313" key="12">
    <source>
        <dbReference type="EMBL" id="MCQ4923068.1"/>
    </source>
</evidence>
<keyword evidence="5 9" id="KW-0472">Membrane</keyword>
<keyword evidence="6 8" id="KW-0807">Transducer</keyword>
<feature type="transmembrane region" description="Helical" evidence="9">
    <location>
        <begin position="12"/>
        <end position="34"/>
    </location>
</feature>
<dbReference type="CDD" id="cd18774">
    <property type="entry name" value="PDC2_HK_sensor"/>
    <property type="match status" value="1"/>
</dbReference>
<dbReference type="Proteomes" id="UP001524478">
    <property type="component" value="Unassembled WGS sequence"/>
</dbReference>
<evidence type="ECO:0000256" key="3">
    <source>
        <dbReference type="ARBA" id="ARBA00022692"/>
    </source>
</evidence>
<accession>A0ABT1S9B1</accession>
<dbReference type="CDD" id="cd06225">
    <property type="entry name" value="HAMP"/>
    <property type="match status" value="1"/>
</dbReference>
<dbReference type="Pfam" id="PF17200">
    <property type="entry name" value="sCache_2"/>
    <property type="match status" value="1"/>
</dbReference>